<keyword evidence="2" id="KW-1185">Reference proteome</keyword>
<sequence>MGMRNYKLSHGTMMLEGLIGYFRAYRSNSNSKMVDLKKLRPMIQKRIENRAKDYPVIAIVPVAQDVLKARTLLYQGVSTLLQLFPLWACK</sequence>
<accession>A0ABC8UVW8</accession>
<dbReference type="EMBL" id="CAUOFW020009213">
    <property type="protein sequence ID" value="CAK9185178.1"/>
    <property type="molecule type" value="Genomic_DNA"/>
</dbReference>
<evidence type="ECO:0000313" key="2">
    <source>
        <dbReference type="Proteomes" id="UP001642360"/>
    </source>
</evidence>
<reference evidence="1 2" key="1">
    <citation type="submission" date="2024-02" db="EMBL/GenBank/DDBJ databases">
        <authorList>
            <person name="Vignale AGUSTIN F."/>
            <person name="Sosa J E."/>
            <person name="Modenutti C."/>
        </authorList>
    </citation>
    <scope>NUCLEOTIDE SEQUENCE [LARGE SCALE GENOMIC DNA]</scope>
</reference>
<dbReference type="Proteomes" id="UP001642360">
    <property type="component" value="Unassembled WGS sequence"/>
</dbReference>
<evidence type="ECO:0000313" key="1">
    <source>
        <dbReference type="EMBL" id="CAK9185178.1"/>
    </source>
</evidence>
<protein>
    <submittedName>
        <fullName evidence="1">Uncharacterized protein</fullName>
    </submittedName>
</protein>
<comment type="caution">
    <text evidence="1">The sequence shown here is derived from an EMBL/GenBank/DDBJ whole genome shotgun (WGS) entry which is preliminary data.</text>
</comment>
<proteinExistence type="predicted"/>
<organism evidence="1 2">
    <name type="scientific">Ilex paraguariensis</name>
    <name type="common">yerba mate</name>
    <dbReference type="NCBI Taxonomy" id="185542"/>
    <lineage>
        <taxon>Eukaryota</taxon>
        <taxon>Viridiplantae</taxon>
        <taxon>Streptophyta</taxon>
        <taxon>Embryophyta</taxon>
        <taxon>Tracheophyta</taxon>
        <taxon>Spermatophyta</taxon>
        <taxon>Magnoliopsida</taxon>
        <taxon>eudicotyledons</taxon>
        <taxon>Gunneridae</taxon>
        <taxon>Pentapetalae</taxon>
        <taxon>asterids</taxon>
        <taxon>campanulids</taxon>
        <taxon>Aquifoliales</taxon>
        <taxon>Aquifoliaceae</taxon>
        <taxon>Ilex</taxon>
    </lineage>
</organism>
<name>A0ABC8UVW8_9AQUA</name>
<gene>
    <name evidence="1" type="ORF">ILEXP_LOCUS55555</name>
</gene>
<dbReference type="AlphaFoldDB" id="A0ABC8UVW8"/>